<proteinExistence type="predicted"/>
<dbReference type="EMBL" id="CP118246">
    <property type="protein sequence ID" value="WDR01958.1"/>
    <property type="molecule type" value="Genomic_DNA"/>
</dbReference>
<gene>
    <name evidence="1" type="ORF">PSQ19_14850</name>
</gene>
<dbReference type="Gene3D" id="3.30.420.40">
    <property type="match status" value="1"/>
</dbReference>
<organism evidence="1 2">
    <name type="scientific">Devosia algicola</name>
    <dbReference type="NCBI Taxonomy" id="3026418"/>
    <lineage>
        <taxon>Bacteria</taxon>
        <taxon>Pseudomonadati</taxon>
        <taxon>Pseudomonadota</taxon>
        <taxon>Alphaproteobacteria</taxon>
        <taxon>Hyphomicrobiales</taxon>
        <taxon>Devosiaceae</taxon>
        <taxon>Devosia</taxon>
    </lineage>
</organism>
<protein>
    <recommendedName>
        <fullName evidence="3">ROK family protein</fullName>
    </recommendedName>
</protein>
<accession>A0ABY7YKX0</accession>
<dbReference type="Proteomes" id="UP001220530">
    <property type="component" value="Chromosome"/>
</dbReference>
<reference evidence="1 2" key="1">
    <citation type="submission" date="2023-02" db="EMBL/GenBank/DDBJ databases">
        <title>Devosia algicola sp. nov., isolated from the phycosphere of marine algae.</title>
        <authorList>
            <person name="Kim J.M."/>
            <person name="Lee J.K."/>
            <person name="Choi B.J."/>
            <person name="Bayburt H."/>
            <person name="Jeon C.O."/>
        </authorList>
    </citation>
    <scope>NUCLEOTIDE SEQUENCE [LARGE SCALE GENOMIC DNA]</scope>
    <source>
        <strain evidence="1 2">G20-9</strain>
    </source>
</reference>
<keyword evidence="2" id="KW-1185">Reference proteome</keyword>
<dbReference type="RefSeq" id="WP_282218367.1">
    <property type="nucleotide sequence ID" value="NZ_CP118246.1"/>
</dbReference>
<name>A0ABY7YKX0_9HYPH</name>
<sequence>MVGLGLGSSFVTGQSLNTQIWRSAGELGFIIHDGEPLGRILSASGLRDFLGLSEAQGQYEPLIEQAFAQGDPRLNAWLYQSAGLLRMVINFLENAMRPDGIRLGGFLPRPVLEALAAQTLPLDVSVVDPEHASDRLMPRFSLAERSADFIPLGAGAMTLSSHANPAFSELVGALRSRS</sequence>
<evidence type="ECO:0000313" key="2">
    <source>
        <dbReference type="Proteomes" id="UP001220530"/>
    </source>
</evidence>
<evidence type="ECO:0008006" key="3">
    <source>
        <dbReference type="Google" id="ProtNLM"/>
    </source>
</evidence>
<dbReference type="SUPFAM" id="SSF53067">
    <property type="entry name" value="Actin-like ATPase domain"/>
    <property type="match status" value="1"/>
</dbReference>
<dbReference type="InterPro" id="IPR043129">
    <property type="entry name" value="ATPase_NBD"/>
</dbReference>
<evidence type="ECO:0000313" key="1">
    <source>
        <dbReference type="EMBL" id="WDR01958.1"/>
    </source>
</evidence>